<dbReference type="EMBL" id="LAZR01001420">
    <property type="protein sequence ID" value="KKN44920.1"/>
    <property type="molecule type" value="Genomic_DNA"/>
</dbReference>
<name>A0A0F9QL86_9ZZZZ</name>
<accession>A0A0F9QL86</accession>
<protein>
    <submittedName>
        <fullName evidence="1">Uncharacterized protein</fullName>
    </submittedName>
</protein>
<organism evidence="1">
    <name type="scientific">marine sediment metagenome</name>
    <dbReference type="NCBI Taxonomy" id="412755"/>
    <lineage>
        <taxon>unclassified sequences</taxon>
        <taxon>metagenomes</taxon>
        <taxon>ecological metagenomes</taxon>
    </lineage>
</organism>
<sequence>MVIKTKSDIFKILKEIDPLTLNNYTDDLWRLSKEEGIELTYIYVKKLINIIPTDKKSKDRWHKLNEKIRNIFLSHTRIHILRTNPGTGKTVTTIMWAKFLTILSPKIEGFVVLSTEYKHGTDEIERIIIKHGNQVNYVKFEG</sequence>
<proteinExistence type="predicted"/>
<evidence type="ECO:0000313" key="1">
    <source>
        <dbReference type="EMBL" id="KKN44920.1"/>
    </source>
</evidence>
<gene>
    <name evidence="1" type="ORF">LCGC14_0688380</name>
</gene>
<feature type="non-terminal residue" evidence="1">
    <location>
        <position position="142"/>
    </location>
</feature>
<reference evidence="1" key="1">
    <citation type="journal article" date="2015" name="Nature">
        <title>Complex archaea that bridge the gap between prokaryotes and eukaryotes.</title>
        <authorList>
            <person name="Spang A."/>
            <person name="Saw J.H."/>
            <person name="Jorgensen S.L."/>
            <person name="Zaremba-Niedzwiedzka K."/>
            <person name="Martijn J."/>
            <person name="Lind A.E."/>
            <person name="van Eijk R."/>
            <person name="Schleper C."/>
            <person name="Guy L."/>
            <person name="Ettema T.J."/>
        </authorList>
    </citation>
    <scope>NUCLEOTIDE SEQUENCE</scope>
</reference>
<dbReference type="AlphaFoldDB" id="A0A0F9QL86"/>
<comment type="caution">
    <text evidence="1">The sequence shown here is derived from an EMBL/GenBank/DDBJ whole genome shotgun (WGS) entry which is preliminary data.</text>
</comment>